<evidence type="ECO:0000313" key="4">
    <source>
        <dbReference type="Proteomes" id="UP000276254"/>
    </source>
</evidence>
<evidence type="ECO:0000259" key="2">
    <source>
        <dbReference type="Pfam" id="PF07811"/>
    </source>
</evidence>
<proteinExistence type="predicted"/>
<dbReference type="OrthoDB" id="7356451at2"/>
<dbReference type="Pfam" id="PF07811">
    <property type="entry name" value="TadE"/>
    <property type="match status" value="1"/>
</dbReference>
<evidence type="ECO:0000313" key="3">
    <source>
        <dbReference type="EMBL" id="AYJ86442.1"/>
    </source>
</evidence>
<feature type="domain" description="TadE-like" evidence="2">
    <location>
        <begin position="29"/>
        <end position="71"/>
    </location>
</feature>
<feature type="transmembrane region" description="Helical" evidence="1">
    <location>
        <begin position="45"/>
        <end position="63"/>
    </location>
</feature>
<dbReference type="EMBL" id="CP032829">
    <property type="protein sequence ID" value="AYJ86442.1"/>
    <property type="molecule type" value="Genomic_DNA"/>
</dbReference>
<dbReference type="InterPro" id="IPR012495">
    <property type="entry name" value="TadE-like_dom"/>
</dbReference>
<keyword evidence="1" id="KW-0472">Membrane</keyword>
<evidence type="ECO:0000256" key="1">
    <source>
        <dbReference type="SAM" id="Phobius"/>
    </source>
</evidence>
<organism evidence="3 4">
    <name type="scientific">Sphingomonas paeninsulae</name>
    <dbReference type="NCBI Taxonomy" id="2319844"/>
    <lineage>
        <taxon>Bacteria</taxon>
        <taxon>Pseudomonadati</taxon>
        <taxon>Pseudomonadota</taxon>
        <taxon>Alphaproteobacteria</taxon>
        <taxon>Sphingomonadales</taxon>
        <taxon>Sphingomonadaceae</taxon>
        <taxon>Sphingomonas</taxon>
    </lineage>
</organism>
<reference evidence="3 4" key="1">
    <citation type="submission" date="2018-09" db="EMBL/GenBank/DDBJ databases">
        <title>Sphingomonas peninsula sp. nov., isolated from fildes peninsula, Antarctic soil.</title>
        <authorList>
            <person name="Yingchao G."/>
        </authorList>
    </citation>
    <scope>NUCLEOTIDE SEQUENCE [LARGE SCALE GENOMIC DNA]</scope>
    <source>
        <strain evidence="3 4">YZ-8</strain>
    </source>
</reference>
<keyword evidence="1" id="KW-1133">Transmembrane helix</keyword>
<accession>A0A494TGL9</accession>
<sequence length="163" mass="17826">MARNGTMEIRIIRYRKRHSMLRHWSSDAGVVALEFALIVPFFLLLIFGTMVFALYFATFVAVIHGANEGARASVGGISDVERGQLAVARVQYIFTAYSPLLKPALVNVQTQAVPGAMFKVTVQYPLNDFKFGAFYNLLTAVGKGNAAQPQKIGYSVTIANGGY</sequence>
<feature type="transmembrane region" description="Helical" evidence="1">
    <location>
        <begin position="21"/>
        <end position="39"/>
    </location>
</feature>
<dbReference type="Proteomes" id="UP000276254">
    <property type="component" value="Chromosome"/>
</dbReference>
<dbReference type="AlphaFoldDB" id="A0A494TGL9"/>
<dbReference type="KEGG" id="spha:D3Y57_11290"/>
<gene>
    <name evidence="3" type="ORF">D3Y57_11290</name>
</gene>
<name>A0A494TGL9_SPHPE</name>
<keyword evidence="1" id="KW-0812">Transmembrane</keyword>
<keyword evidence="4" id="KW-1185">Reference proteome</keyword>
<protein>
    <submittedName>
        <fullName evidence="3">Pilus assembly protein</fullName>
    </submittedName>
</protein>